<name>A0ABT2EPH2_9BACT</name>
<dbReference type="Proteomes" id="UP001204798">
    <property type="component" value="Unassembled WGS sequence"/>
</dbReference>
<dbReference type="InterPro" id="IPR029062">
    <property type="entry name" value="Class_I_gatase-like"/>
</dbReference>
<dbReference type="InterPro" id="IPR036465">
    <property type="entry name" value="vWFA_dom_sf"/>
</dbReference>
<dbReference type="EMBL" id="JANUCP010000004">
    <property type="protein sequence ID" value="MCS3919863.1"/>
    <property type="molecule type" value="Genomic_DNA"/>
</dbReference>
<sequence>MLLWALLVFAVIFSAARFKPLQRHVGTAQAIAVLALRLIAIVAASSLLISASISSTRTVNQPTRIAILVDASRSTNTPVRREVVKSLKQAVRHRSVLVWEFGENLRPVLLPNLSGVAEGNASRLSAAIRTVIASTQPDELLVITDGQDTDSQPDGQLFEGLRKAKTRISAVVLPTNIPPNLRLTVSPTQAILFAGESVSFAVKVEGSRLHSKTSVQLRVWEAKRLVSQATLKIVNGVAQTVLTLTPNGAGWHRYRFEVLPVQGEIWTEDNSAEAIVWQAPTKLRVLLATGQPNFEFKFAKQAIEEEPNFEWVAVSSLLDGTRYQQGSPKLLPASLQKLDPFHVVAIIAPTPDQFGVAEGRAVWKFAQDGGGLLVTLNELSVRSNGWRFFVPEPLKIAPLPVPANLRPEQGDLLGEKLTNLLATDAAWSVRPQRKAFRTSLQVSNEPVLVWWQEGWGKVAILGLDGTWRWAMEAARKGEEPKIHRHFWQTLIRFLADPMKGRTDEISKVASELKTPSPPPPELTVEPNPDLLRELTKATGGQTLRPHEIAAWVNGLKWTKSVTVPTSQPLSQTPLPYLLLLIALTAEWWLIRRSGLP</sequence>
<keyword evidence="3" id="KW-1185">Reference proteome</keyword>
<dbReference type="PANTHER" id="PTHR37947:SF1">
    <property type="entry name" value="BLL2462 PROTEIN"/>
    <property type="match status" value="1"/>
</dbReference>
<feature type="transmembrane region" description="Helical" evidence="1">
    <location>
        <begin position="28"/>
        <end position="49"/>
    </location>
</feature>
<dbReference type="SUPFAM" id="SSF53300">
    <property type="entry name" value="vWA-like"/>
    <property type="match status" value="1"/>
</dbReference>
<dbReference type="Gene3D" id="3.40.50.880">
    <property type="match status" value="1"/>
</dbReference>
<dbReference type="PANTHER" id="PTHR37947">
    <property type="entry name" value="BLL2462 PROTEIN"/>
    <property type="match status" value="1"/>
</dbReference>
<protein>
    <recommendedName>
        <fullName evidence="4">VWA domain-containing protein</fullName>
    </recommendedName>
</protein>
<evidence type="ECO:0000313" key="2">
    <source>
        <dbReference type="EMBL" id="MCS3919863.1"/>
    </source>
</evidence>
<evidence type="ECO:0000313" key="3">
    <source>
        <dbReference type="Proteomes" id="UP001204798"/>
    </source>
</evidence>
<proteinExistence type="predicted"/>
<evidence type="ECO:0000256" key="1">
    <source>
        <dbReference type="SAM" id="Phobius"/>
    </source>
</evidence>
<reference evidence="2 3" key="1">
    <citation type="submission" date="2022-08" db="EMBL/GenBank/DDBJ databases">
        <title>Bacterial and archaeal communities from various locations to study Microbial Dark Matter (Phase II).</title>
        <authorList>
            <person name="Stepanauskas R."/>
        </authorList>
    </citation>
    <scope>NUCLEOTIDE SEQUENCE [LARGE SCALE GENOMIC DNA]</scope>
    <source>
        <strain evidence="2 3">PD1</strain>
    </source>
</reference>
<dbReference type="RefSeq" id="WP_259096765.1">
    <property type="nucleotide sequence ID" value="NZ_CP130454.1"/>
</dbReference>
<keyword evidence="1" id="KW-1133">Transmembrane helix</keyword>
<keyword evidence="1" id="KW-0812">Transmembrane</keyword>
<keyword evidence="1" id="KW-0472">Membrane</keyword>
<comment type="caution">
    <text evidence="2">The sequence shown here is derived from an EMBL/GenBank/DDBJ whole genome shotgun (WGS) entry which is preliminary data.</text>
</comment>
<dbReference type="SUPFAM" id="SSF52317">
    <property type="entry name" value="Class I glutamine amidotransferase-like"/>
    <property type="match status" value="1"/>
</dbReference>
<organism evidence="2 3">
    <name type="scientific">Candidatus Fervidibacter sacchari</name>
    <dbReference type="NCBI Taxonomy" id="1448929"/>
    <lineage>
        <taxon>Bacteria</taxon>
        <taxon>Candidatus Fervidibacterota</taxon>
        <taxon>Candidatus Fervidibacter</taxon>
    </lineage>
</organism>
<accession>A0ABT2EPH2</accession>
<gene>
    <name evidence="2" type="ORF">M2350_002280</name>
</gene>
<evidence type="ECO:0008006" key="4">
    <source>
        <dbReference type="Google" id="ProtNLM"/>
    </source>
</evidence>